<proteinExistence type="predicted"/>
<gene>
    <name evidence="2" type="ORF">O1G21_18915</name>
</gene>
<organism evidence="2 3">
    <name type="scientific">Kitasatospora cathayae</name>
    <dbReference type="NCBI Taxonomy" id="3004092"/>
    <lineage>
        <taxon>Bacteria</taxon>
        <taxon>Bacillati</taxon>
        <taxon>Actinomycetota</taxon>
        <taxon>Actinomycetes</taxon>
        <taxon>Kitasatosporales</taxon>
        <taxon>Streptomycetaceae</taxon>
        <taxon>Kitasatospora</taxon>
    </lineage>
</organism>
<name>A0ABY7Q4W7_9ACTN</name>
<sequence length="78" mass="8922">MSDQGVPQTAPDEPAEGMGPVDPFEWLHAHPWPPKRPTEPRPVLTPEEFSEAPLSLEDRRRQAELLAKVRDANHHLRR</sequence>
<feature type="region of interest" description="Disordered" evidence="1">
    <location>
        <begin position="1"/>
        <end position="56"/>
    </location>
</feature>
<evidence type="ECO:0000313" key="3">
    <source>
        <dbReference type="Proteomes" id="UP001212821"/>
    </source>
</evidence>
<dbReference type="Proteomes" id="UP001212821">
    <property type="component" value="Chromosome"/>
</dbReference>
<keyword evidence="3" id="KW-1185">Reference proteome</keyword>
<protein>
    <submittedName>
        <fullName evidence="2">Uncharacterized protein</fullName>
    </submittedName>
</protein>
<evidence type="ECO:0000256" key="1">
    <source>
        <dbReference type="SAM" id="MobiDB-lite"/>
    </source>
</evidence>
<dbReference type="RefSeq" id="WP_270145383.1">
    <property type="nucleotide sequence ID" value="NZ_CP115450.1"/>
</dbReference>
<evidence type="ECO:0000313" key="2">
    <source>
        <dbReference type="EMBL" id="WBP87710.1"/>
    </source>
</evidence>
<accession>A0ABY7Q4W7</accession>
<reference evidence="3" key="1">
    <citation type="submission" date="2022-12" db="EMBL/GenBank/DDBJ databases">
        <authorList>
            <person name="Mo P."/>
        </authorList>
    </citation>
    <scope>NUCLEOTIDE SEQUENCE [LARGE SCALE GENOMIC DNA]</scope>
    <source>
        <strain evidence="3">HUAS 3-15</strain>
    </source>
</reference>
<dbReference type="EMBL" id="CP115450">
    <property type="protein sequence ID" value="WBP87710.1"/>
    <property type="molecule type" value="Genomic_DNA"/>
</dbReference>